<dbReference type="Proteomes" id="UP001057279">
    <property type="component" value="Linkage Group LG20"/>
</dbReference>
<reference evidence="1" key="1">
    <citation type="submission" date="2022-03" db="EMBL/GenBank/DDBJ databases">
        <title>Genomic analyses of argali, domestic sheep and their hybrids provide insights into chromosomal evolution, heterosis and genetic basis of agronomic traits.</title>
        <authorList>
            <person name="Li M."/>
        </authorList>
    </citation>
    <scope>NUCLEOTIDE SEQUENCE</scope>
    <source>
        <strain evidence="1">F1 hybrid</strain>
    </source>
</reference>
<keyword evidence="2" id="KW-1185">Reference proteome</keyword>
<protein>
    <submittedName>
        <fullName evidence="1">Uncharacterized protein</fullName>
    </submittedName>
</protein>
<evidence type="ECO:0000313" key="1">
    <source>
        <dbReference type="EMBL" id="KAI4563872.1"/>
    </source>
</evidence>
<accession>A0ACB9UBI8</accession>
<evidence type="ECO:0000313" key="2">
    <source>
        <dbReference type="Proteomes" id="UP001057279"/>
    </source>
</evidence>
<proteinExistence type="predicted"/>
<gene>
    <name evidence="1" type="ORF">MJG53_016446</name>
</gene>
<sequence length="185" mass="20602">MAISGGRKQLQELKVLTKGNSREGKGGLCLVVCRIIFPETLSLGKNLLGENSKSHDNHRSYYWMRSKRRRGQMSGLEGSCSRRKGKRYRITKKGGHVIRLAPLDPLAPRTPPGRNQCSVKPVGRMFTCYLNRMHVYVSIRRPALTSLDPSPTQGYSSVISPHDWSCYCGCTDPHNGKEVSDGNGL</sequence>
<comment type="caution">
    <text evidence="1">The sequence shown here is derived from an EMBL/GenBank/DDBJ whole genome shotgun (WGS) entry which is preliminary data.</text>
</comment>
<name>A0ACB9UBI8_9CETA</name>
<dbReference type="EMBL" id="CM043045">
    <property type="protein sequence ID" value="KAI4563872.1"/>
    <property type="molecule type" value="Genomic_DNA"/>
</dbReference>
<organism evidence="1 2">
    <name type="scientific">Ovis ammon polii x Ovis aries</name>
    <dbReference type="NCBI Taxonomy" id="2918886"/>
    <lineage>
        <taxon>Eukaryota</taxon>
        <taxon>Metazoa</taxon>
        <taxon>Chordata</taxon>
        <taxon>Craniata</taxon>
        <taxon>Vertebrata</taxon>
        <taxon>Euteleostomi</taxon>
        <taxon>Mammalia</taxon>
        <taxon>Eutheria</taxon>
        <taxon>Laurasiatheria</taxon>
        <taxon>Artiodactyla</taxon>
        <taxon>Ruminantia</taxon>
        <taxon>Pecora</taxon>
        <taxon>Bovidae</taxon>
        <taxon>Caprinae</taxon>
        <taxon>Ovis</taxon>
    </lineage>
</organism>